<dbReference type="SMART" id="SM00822">
    <property type="entry name" value="PKS_KR"/>
    <property type="match status" value="1"/>
</dbReference>
<accession>A0A1B7LUL4</accession>
<dbReference type="PROSITE" id="PS00061">
    <property type="entry name" value="ADH_SHORT"/>
    <property type="match status" value="1"/>
</dbReference>
<comment type="similarity">
    <text evidence="1">Belongs to the short-chain dehydrogenases/reductases (SDR) family.</text>
</comment>
<dbReference type="SUPFAM" id="SSF51735">
    <property type="entry name" value="NAD(P)-binding Rossmann-fold domains"/>
    <property type="match status" value="1"/>
</dbReference>
<dbReference type="InterPro" id="IPR002347">
    <property type="entry name" value="SDR_fam"/>
</dbReference>
<evidence type="ECO:0000259" key="3">
    <source>
        <dbReference type="SMART" id="SM00822"/>
    </source>
</evidence>
<dbReference type="GO" id="GO:0030497">
    <property type="term" value="P:fatty acid elongation"/>
    <property type="evidence" value="ECO:0007669"/>
    <property type="project" value="TreeGrafter"/>
</dbReference>
<reference evidence="4 5" key="1">
    <citation type="submission" date="2016-04" db="EMBL/GenBank/DDBJ databases">
        <title>First whole genome shotgun sequence of the bacterium Enteractinococcus sp. strain UASWS1574.</title>
        <authorList>
            <person name="Crovadore J."/>
            <person name="Chablais R."/>
            <person name="Lefort F."/>
        </authorList>
    </citation>
    <scope>NUCLEOTIDE SEQUENCE [LARGE SCALE GENOMIC DNA]</scope>
    <source>
        <strain evidence="4 5">UASWS1574</strain>
    </source>
</reference>
<name>A0A1B7LUL4_9MICC</name>
<dbReference type="AlphaFoldDB" id="A0A1B7LUL4"/>
<keyword evidence="2" id="KW-0560">Oxidoreductase</keyword>
<protein>
    <submittedName>
        <fullName evidence="4">3-oxoacyl-ACP reductase</fullName>
    </submittedName>
</protein>
<evidence type="ECO:0000313" key="4">
    <source>
        <dbReference type="EMBL" id="OAV51140.1"/>
    </source>
</evidence>
<gene>
    <name evidence="4" type="ORF">A6F49_02355</name>
</gene>
<evidence type="ECO:0000256" key="1">
    <source>
        <dbReference type="ARBA" id="ARBA00006484"/>
    </source>
</evidence>
<dbReference type="GO" id="GO:0016616">
    <property type="term" value="F:oxidoreductase activity, acting on the CH-OH group of donors, NAD or NADP as acceptor"/>
    <property type="evidence" value="ECO:0007669"/>
    <property type="project" value="TreeGrafter"/>
</dbReference>
<proteinExistence type="inferred from homology"/>
<dbReference type="InterPro" id="IPR057326">
    <property type="entry name" value="KR_dom"/>
</dbReference>
<dbReference type="EMBL" id="LXEY01000117">
    <property type="protein sequence ID" value="OAV51140.1"/>
    <property type="molecule type" value="Genomic_DNA"/>
</dbReference>
<feature type="domain" description="Ketoreductase" evidence="3">
    <location>
        <begin position="21"/>
        <end position="185"/>
    </location>
</feature>
<dbReference type="PANTHER" id="PTHR42760:SF129">
    <property type="entry name" value="OXIDOREDUCTASE"/>
    <property type="match status" value="1"/>
</dbReference>
<evidence type="ECO:0000313" key="5">
    <source>
        <dbReference type="Proteomes" id="UP000078292"/>
    </source>
</evidence>
<dbReference type="FunFam" id="3.40.50.720:FF:000173">
    <property type="entry name" value="3-oxoacyl-[acyl-carrier protein] reductase"/>
    <property type="match status" value="1"/>
</dbReference>
<dbReference type="PRINTS" id="PR00080">
    <property type="entry name" value="SDRFAMILY"/>
</dbReference>
<comment type="caution">
    <text evidence="4">The sequence shown here is derived from an EMBL/GenBank/DDBJ whole genome shotgun (WGS) entry which is preliminary data.</text>
</comment>
<organism evidence="4 5">
    <name type="scientific">Enteractinococcus helveticum</name>
    <dbReference type="NCBI Taxonomy" id="1837282"/>
    <lineage>
        <taxon>Bacteria</taxon>
        <taxon>Bacillati</taxon>
        <taxon>Actinomycetota</taxon>
        <taxon>Actinomycetes</taxon>
        <taxon>Micrococcales</taxon>
        <taxon>Micrococcaceae</taxon>
    </lineage>
</organism>
<dbReference type="InterPro" id="IPR020904">
    <property type="entry name" value="Sc_DH/Rdtase_CS"/>
</dbReference>
<keyword evidence="5" id="KW-1185">Reference proteome</keyword>
<dbReference type="RefSeq" id="WP_043055808.1">
    <property type="nucleotide sequence ID" value="NZ_LXEY01000117.1"/>
</dbReference>
<sequence>MSVQESSNDSAIIDAEYPAGALALITGGGGGLGAACADLLRHRGVQVCTVDLAPKADYQCDISDEQQVADLRARLVEDGKSVNILINSAGLQGPESALADTDYDQWQQTMRVNVDGVFLMCKHFVPDMVASGWGRIINLASIAGKEGNAFQSAYSTSKAAVIGLTKSLGKELAQDGVLVNAIAPTIISTPLNQHMDPRTHDRLMERIPMGRPGHPDEAAELVAWLASKRCSFSTGAVYDLSGGRATY</sequence>
<dbReference type="PRINTS" id="PR00081">
    <property type="entry name" value="GDHRDH"/>
</dbReference>
<dbReference type="STRING" id="1837282.A6F49_02355"/>
<dbReference type="Proteomes" id="UP000078292">
    <property type="component" value="Unassembled WGS sequence"/>
</dbReference>
<dbReference type="Gene3D" id="3.40.50.720">
    <property type="entry name" value="NAD(P)-binding Rossmann-like Domain"/>
    <property type="match status" value="1"/>
</dbReference>
<evidence type="ECO:0000256" key="2">
    <source>
        <dbReference type="ARBA" id="ARBA00023002"/>
    </source>
</evidence>
<dbReference type="InterPro" id="IPR036291">
    <property type="entry name" value="NAD(P)-bd_dom_sf"/>
</dbReference>
<dbReference type="OrthoDB" id="4350228at2"/>
<dbReference type="PANTHER" id="PTHR42760">
    <property type="entry name" value="SHORT-CHAIN DEHYDROGENASES/REDUCTASES FAMILY MEMBER"/>
    <property type="match status" value="1"/>
</dbReference>
<dbReference type="CDD" id="cd05233">
    <property type="entry name" value="SDR_c"/>
    <property type="match status" value="1"/>
</dbReference>
<dbReference type="Pfam" id="PF13561">
    <property type="entry name" value="adh_short_C2"/>
    <property type="match status" value="1"/>
</dbReference>